<dbReference type="PROSITE" id="PS52016">
    <property type="entry name" value="TONB_DEPENDENT_REC_3"/>
    <property type="match status" value="1"/>
</dbReference>
<evidence type="ECO:0000259" key="3">
    <source>
        <dbReference type="Pfam" id="PF07715"/>
    </source>
</evidence>
<dbReference type="InterPro" id="IPR013784">
    <property type="entry name" value="Carb-bd-like_fold"/>
</dbReference>
<dbReference type="Gene3D" id="2.60.40.1120">
    <property type="entry name" value="Carboxypeptidase-like, regulatory domain"/>
    <property type="match status" value="1"/>
</dbReference>
<evidence type="ECO:0000256" key="1">
    <source>
        <dbReference type="ARBA" id="ARBA00022729"/>
    </source>
</evidence>
<feature type="non-terminal residue" evidence="4">
    <location>
        <position position="503"/>
    </location>
</feature>
<reference evidence="4" key="1">
    <citation type="journal article" date="2020" name="mSystems">
        <title>Genome- and Community-Level Interaction Insights into Carbon Utilization and Element Cycling Functions of Hydrothermarchaeota in Hydrothermal Sediment.</title>
        <authorList>
            <person name="Zhou Z."/>
            <person name="Liu Y."/>
            <person name="Xu W."/>
            <person name="Pan J."/>
            <person name="Luo Z.H."/>
            <person name="Li M."/>
        </authorList>
    </citation>
    <scope>NUCLEOTIDE SEQUENCE [LARGE SCALE GENOMIC DNA]</scope>
    <source>
        <strain evidence="4">HyVt-96</strain>
    </source>
</reference>
<sequence>MKAFKYLVLLVSLPVFLFAGETGKLMGTVRDAKTGEGLPGANVVIEELKLGTACDLDGSYVLINIPPGTYTVKASMVGYRTVIEKNVKIRADLTTELNFRLEEATIMTEPIVVTAREAVIKKDVTSSVITSDREELNKLPVETVGDILSKKAGITVDPGGGIHVRGGRSGEVLYLIDGIPVLDPYSNSLTISIPQNIIRQLDLVAGTFNAEYGNAMSGVVNIVTDEGGNRFTGNINFSAGDKVSNHGEVFEKIETIDPLSRTEINGSISGPIVRNKINFYIGGRRYYDKGWLYGQRIYLPTDQYGEMNGDSAWVPMNPSYNRTINGKIAFKITPKIKITSSTFYSYRWWKSYVHSYKYNPSCLPINKRLGIQEIINFNHVISPKTYYSIKASYSYSPYEQYVYENPYDYRYKFWHWYYGSGLHFDRGGVSNYWYKRWTKTIMGKAEFQSQVTKSHLVKTGIEAKRYEIYRFSMYITNPPDTTEDIKLTFPVDDLSILPVNDTV</sequence>
<name>A0A7V5HPC8_UNCW3</name>
<comment type="similarity">
    <text evidence="2">Belongs to the TonB-dependent receptor family.</text>
</comment>
<evidence type="ECO:0000313" key="4">
    <source>
        <dbReference type="EMBL" id="HHF52776.1"/>
    </source>
</evidence>
<dbReference type="SUPFAM" id="SSF56935">
    <property type="entry name" value="Porins"/>
    <property type="match status" value="1"/>
</dbReference>
<dbReference type="EMBL" id="DRTX01000015">
    <property type="protein sequence ID" value="HHF52776.1"/>
    <property type="molecule type" value="Genomic_DNA"/>
</dbReference>
<gene>
    <name evidence="4" type="ORF">ENL43_00240</name>
</gene>
<keyword evidence="2" id="KW-0998">Cell outer membrane</keyword>
<organism evidence="4">
    <name type="scientific">candidate division WOR-3 bacterium</name>
    <dbReference type="NCBI Taxonomy" id="2052148"/>
    <lineage>
        <taxon>Bacteria</taxon>
        <taxon>Bacteria division WOR-3</taxon>
    </lineage>
</organism>
<accession>A0A7V5HPC8</accession>
<dbReference type="PANTHER" id="PTHR30069">
    <property type="entry name" value="TONB-DEPENDENT OUTER MEMBRANE RECEPTOR"/>
    <property type="match status" value="1"/>
</dbReference>
<dbReference type="GO" id="GO:0044718">
    <property type="term" value="P:siderophore transmembrane transport"/>
    <property type="evidence" value="ECO:0007669"/>
    <property type="project" value="TreeGrafter"/>
</dbReference>
<comment type="caution">
    <text evidence="4">The sequence shown here is derived from an EMBL/GenBank/DDBJ whole genome shotgun (WGS) entry which is preliminary data.</text>
</comment>
<dbReference type="Proteomes" id="UP000886050">
    <property type="component" value="Unassembled WGS sequence"/>
</dbReference>
<keyword evidence="2" id="KW-0812">Transmembrane</keyword>
<dbReference type="InterPro" id="IPR037066">
    <property type="entry name" value="Plug_dom_sf"/>
</dbReference>
<keyword evidence="2" id="KW-1134">Transmembrane beta strand</keyword>
<dbReference type="Gene3D" id="2.170.130.10">
    <property type="entry name" value="TonB-dependent receptor, plug domain"/>
    <property type="match status" value="1"/>
</dbReference>
<evidence type="ECO:0000256" key="2">
    <source>
        <dbReference type="PROSITE-ProRule" id="PRU01360"/>
    </source>
</evidence>
<dbReference type="AlphaFoldDB" id="A0A7V5HPC8"/>
<comment type="subcellular location">
    <subcellularLocation>
        <location evidence="2">Cell outer membrane</location>
        <topology evidence="2">Multi-pass membrane protein</topology>
    </subcellularLocation>
</comment>
<proteinExistence type="inferred from homology"/>
<dbReference type="GO" id="GO:0015344">
    <property type="term" value="F:siderophore uptake transmembrane transporter activity"/>
    <property type="evidence" value="ECO:0007669"/>
    <property type="project" value="TreeGrafter"/>
</dbReference>
<dbReference type="Pfam" id="PF07715">
    <property type="entry name" value="Plug"/>
    <property type="match status" value="1"/>
</dbReference>
<keyword evidence="2" id="KW-0813">Transport</keyword>
<dbReference type="InterPro" id="IPR012910">
    <property type="entry name" value="Plug_dom"/>
</dbReference>
<protein>
    <recommendedName>
        <fullName evidence="3">TonB-dependent receptor plug domain-containing protein</fullName>
    </recommendedName>
</protein>
<dbReference type="GO" id="GO:0009279">
    <property type="term" value="C:cell outer membrane"/>
    <property type="evidence" value="ECO:0007669"/>
    <property type="project" value="UniProtKB-SubCell"/>
</dbReference>
<dbReference type="InterPro" id="IPR039426">
    <property type="entry name" value="TonB-dep_rcpt-like"/>
</dbReference>
<keyword evidence="2" id="KW-0472">Membrane</keyword>
<feature type="domain" description="TonB-dependent receptor plug" evidence="3">
    <location>
        <begin position="121"/>
        <end position="219"/>
    </location>
</feature>
<dbReference type="PANTHER" id="PTHR30069:SF29">
    <property type="entry name" value="HEMOGLOBIN AND HEMOGLOBIN-HAPTOGLOBIN-BINDING PROTEIN 1-RELATED"/>
    <property type="match status" value="1"/>
</dbReference>
<dbReference type="GO" id="GO:0030246">
    <property type="term" value="F:carbohydrate binding"/>
    <property type="evidence" value="ECO:0007669"/>
    <property type="project" value="InterPro"/>
</dbReference>
<dbReference type="SUPFAM" id="SSF49452">
    <property type="entry name" value="Starch-binding domain-like"/>
    <property type="match status" value="1"/>
</dbReference>
<keyword evidence="1" id="KW-0732">Signal</keyword>
<dbReference type="Pfam" id="PF13715">
    <property type="entry name" value="CarbopepD_reg_2"/>
    <property type="match status" value="1"/>
</dbReference>